<keyword evidence="3" id="KW-0255">Endonuclease</keyword>
<dbReference type="NCBIfam" id="TIGR00252">
    <property type="entry name" value="YraN family protein"/>
    <property type="match status" value="1"/>
</dbReference>
<accession>A0A318XIN5</accession>
<dbReference type="HAMAP" id="MF_00048">
    <property type="entry name" value="UPF0102"/>
    <property type="match status" value="1"/>
</dbReference>
<comment type="caution">
    <text evidence="3">The sequence shown here is derived from an EMBL/GenBank/DDBJ whole genome shotgun (WGS) entry which is preliminary data.</text>
</comment>
<evidence type="ECO:0000313" key="4">
    <source>
        <dbReference type="Proteomes" id="UP000248132"/>
    </source>
</evidence>
<evidence type="ECO:0000313" key="3">
    <source>
        <dbReference type="EMBL" id="PYG87090.1"/>
    </source>
</evidence>
<reference evidence="3 4" key="1">
    <citation type="submission" date="2018-06" db="EMBL/GenBank/DDBJ databases">
        <title>Genomic Encyclopedia of Type Strains, Phase I: the one thousand microbial genomes (KMG-I) project.</title>
        <authorList>
            <person name="Kyrpides N."/>
        </authorList>
    </citation>
    <scope>NUCLEOTIDE SEQUENCE [LARGE SCALE GENOMIC DNA]</scope>
    <source>
        <strain evidence="3 4">DSM 19573</strain>
    </source>
</reference>
<dbReference type="GO" id="GO:0004519">
    <property type="term" value="F:endonuclease activity"/>
    <property type="evidence" value="ECO:0007669"/>
    <property type="project" value="UniProtKB-KW"/>
</dbReference>
<comment type="similarity">
    <text evidence="1 2">Belongs to the UPF0102 family.</text>
</comment>
<dbReference type="PANTHER" id="PTHR34039">
    <property type="entry name" value="UPF0102 PROTEIN YRAN"/>
    <property type="match status" value="1"/>
</dbReference>
<dbReference type="EMBL" id="QKMR01000014">
    <property type="protein sequence ID" value="PYG87090.1"/>
    <property type="molecule type" value="Genomic_DNA"/>
</dbReference>
<dbReference type="CDD" id="cd20736">
    <property type="entry name" value="PoNe_Nuclease"/>
    <property type="match status" value="1"/>
</dbReference>
<sequence length="125" mass="14369">MTDNNTRKVGHEGEKKAVEYLKENNYEILKTNFRAGRIGEIDIIAKEAQCICFIEVKTRKSLRFGMPREAVTVRKQEKIKLIASVYLSNTGNMNQSVRFDVIEINMKNNNSVNEIENISIIKNAF</sequence>
<dbReference type="PANTHER" id="PTHR34039:SF1">
    <property type="entry name" value="UPF0102 PROTEIN YRAN"/>
    <property type="match status" value="1"/>
</dbReference>
<dbReference type="Gene3D" id="3.40.1350.10">
    <property type="match status" value="1"/>
</dbReference>
<dbReference type="Proteomes" id="UP000248132">
    <property type="component" value="Unassembled WGS sequence"/>
</dbReference>
<dbReference type="SUPFAM" id="SSF52980">
    <property type="entry name" value="Restriction endonuclease-like"/>
    <property type="match status" value="1"/>
</dbReference>
<protein>
    <recommendedName>
        <fullName evidence="2">UPF0102 protein LY28_02473</fullName>
    </recommendedName>
</protein>
<keyword evidence="3" id="KW-0540">Nuclease</keyword>
<keyword evidence="4" id="KW-1185">Reference proteome</keyword>
<dbReference type="InterPro" id="IPR003509">
    <property type="entry name" value="UPF0102_YraN-like"/>
</dbReference>
<dbReference type="NCBIfam" id="NF009154">
    <property type="entry name" value="PRK12497.3-3"/>
    <property type="match status" value="1"/>
</dbReference>
<evidence type="ECO:0000256" key="2">
    <source>
        <dbReference type="HAMAP-Rule" id="MF_00048"/>
    </source>
</evidence>
<name>A0A318XIN5_9FIRM</name>
<dbReference type="AlphaFoldDB" id="A0A318XIN5"/>
<dbReference type="Pfam" id="PF02021">
    <property type="entry name" value="UPF0102"/>
    <property type="match status" value="1"/>
</dbReference>
<dbReference type="NCBIfam" id="NF009150">
    <property type="entry name" value="PRK12497.1-3"/>
    <property type="match status" value="1"/>
</dbReference>
<dbReference type="GO" id="GO:0003676">
    <property type="term" value="F:nucleic acid binding"/>
    <property type="evidence" value="ECO:0007669"/>
    <property type="project" value="InterPro"/>
</dbReference>
<evidence type="ECO:0000256" key="1">
    <source>
        <dbReference type="ARBA" id="ARBA00006738"/>
    </source>
</evidence>
<dbReference type="RefSeq" id="WP_110462487.1">
    <property type="nucleotide sequence ID" value="NZ_QKMR01000014.1"/>
</dbReference>
<dbReference type="InterPro" id="IPR011856">
    <property type="entry name" value="tRNA_endonuc-like_dom_sf"/>
</dbReference>
<proteinExistence type="inferred from homology"/>
<keyword evidence="3" id="KW-0378">Hydrolase</keyword>
<gene>
    <name evidence="3" type="ORF">LY28_02473</name>
</gene>
<dbReference type="InterPro" id="IPR011335">
    <property type="entry name" value="Restrct_endonuc-II-like"/>
</dbReference>
<dbReference type="OrthoDB" id="9802516at2"/>
<organism evidence="3 4">
    <name type="scientific">Ruminiclostridium sufflavum DSM 19573</name>
    <dbReference type="NCBI Taxonomy" id="1121337"/>
    <lineage>
        <taxon>Bacteria</taxon>
        <taxon>Bacillati</taxon>
        <taxon>Bacillota</taxon>
        <taxon>Clostridia</taxon>
        <taxon>Eubacteriales</taxon>
        <taxon>Oscillospiraceae</taxon>
        <taxon>Ruminiclostridium</taxon>
    </lineage>
</organism>